<organism evidence="2 3">
    <name type="scientific">Aphis craccivora</name>
    <name type="common">Cowpea aphid</name>
    <dbReference type="NCBI Taxonomy" id="307492"/>
    <lineage>
        <taxon>Eukaryota</taxon>
        <taxon>Metazoa</taxon>
        <taxon>Ecdysozoa</taxon>
        <taxon>Arthropoda</taxon>
        <taxon>Hexapoda</taxon>
        <taxon>Insecta</taxon>
        <taxon>Pterygota</taxon>
        <taxon>Neoptera</taxon>
        <taxon>Paraneoptera</taxon>
        <taxon>Hemiptera</taxon>
        <taxon>Sternorrhyncha</taxon>
        <taxon>Aphidomorpha</taxon>
        <taxon>Aphidoidea</taxon>
        <taxon>Aphididae</taxon>
        <taxon>Aphidini</taxon>
        <taxon>Aphis</taxon>
        <taxon>Aphis</taxon>
    </lineage>
</organism>
<evidence type="ECO:0000259" key="1">
    <source>
        <dbReference type="PROSITE" id="PS50227"/>
    </source>
</evidence>
<feature type="domain" description="G-protein coupled receptors family 2 profile 1" evidence="1">
    <location>
        <begin position="26"/>
        <end position="90"/>
    </location>
</feature>
<proteinExistence type="predicted"/>
<dbReference type="SUPFAM" id="SSF111418">
    <property type="entry name" value="Hormone receptor domain"/>
    <property type="match status" value="1"/>
</dbReference>
<dbReference type="AlphaFoldDB" id="A0A6G0ZLW8"/>
<dbReference type="GO" id="GO:0004930">
    <property type="term" value="F:G protein-coupled receptor activity"/>
    <property type="evidence" value="ECO:0007669"/>
    <property type="project" value="InterPro"/>
</dbReference>
<dbReference type="InterPro" id="IPR036445">
    <property type="entry name" value="GPCR_2_extracell_dom_sf"/>
</dbReference>
<dbReference type="PROSITE" id="PS00649">
    <property type="entry name" value="G_PROTEIN_RECEP_F2_1"/>
    <property type="match status" value="1"/>
</dbReference>
<dbReference type="EMBL" id="VUJU01000178">
    <property type="protein sequence ID" value="KAF0772413.1"/>
    <property type="molecule type" value="Genomic_DNA"/>
</dbReference>
<dbReference type="PROSITE" id="PS50227">
    <property type="entry name" value="G_PROTEIN_RECEP_F2_3"/>
    <property type="match status" value="1"/>
</dbReference>
<name>A0A6G0ZLW8_APHCR</name>
<reference evidence="2 3" key="1">
    <citation type="submission" date="2019-08" db="EMBL/GenBank/DDBJ databases">
        <title>Whole genome of Aphis craccivora.</title>
        <authorList>
            <person name="Voronova N.V."/>
            <person name="Shulinski R.S."/>
            <person name="Bandarenka Y.V."/>
            <person name="Zhorov D.G."/>
            <person name="Warner D."/>
        </authorList>
    </citation>
    <scope>NUCLEOTIDE SEQUENCE [LARGE SCALE GENOMIC DNA]</scope>
    <source>
        <strain evidence="2">180601</strain>
        <tissue evidence="2">Whole Body</tissue>
    </source>
</reference>
<dbReference type="Gene3D" id="4.10.1240.10">
    <property type="entry name" value="GPCR, family 2, extracellular hormone receptor domain"/>
    <property type="match status" value="1"/>
</dbReference>
<comment type="caution">
    <text evidence="2">The sequence shown here is derived from an EMBL/GenBank/DDBJ whole genome shotgun (WGS) entry which is preliminary data.</text>
</comment>
<evidence type="ECO:0000313" key="3">
    <source>
        <dbReference type="Proteomes" id="UP000478052"/>
    </source>
</evidence>
<gene>
    <name evidence="2" type="ORF">FWK35_00006649</name>
</gene>
<dbReference type="OrthoDB" id="16753at2759"/>
<accession>A0A6G0ZLW8</accession>
<sequence length="90" mass="10298">MELMSDPAGARVHDSNTLFLIELRQKCFKNAKPVNVTQKFCPRYFDGYACWEETLPNVTAFAPCPNYVVGFDPYMESNYATQATEAKQNY</sequence>
<dbReference type="InterPro" id="IPR017983">
    <property type="entry name" value="GPCR_2_secretin-like_CS"/>
</dbReference>
<protein>
    <submittedName>
        <fullName evidence="2">Calcitonin gene-related peptide type 1 receptor-like</fullName>
    </submittedName>
</protein>
<keyword evidence="3" id="KW-1185">Reference proteome</keyword>
<dbReference type="GO" id="GO:0016020">
    <property type="term" value="C:membrane"/>
    <property type="evidence" value="ECO:0007669"/>
    <property type="project" value="InterPro"/>
</dbReference>
<evidence type="ECO:0000313" key="2">
    <source>
        <dbReference type="EMBL" id="KAF0772413.1"/>
    </source>
</evidence>
<dbReference type="Proteomes" id="UP000478052">
    <property type="component" value="Unassembled WGS sequence"/>
</dbReference>
<dbReference type="Pfam" id="PF02793">
    <property type="entry name" value="HRM"/>
    <property type="match status" value="1"/>
</dbReference>
<dbReference type="InterPro" id="IPR001879">
    <property type="entry name" value="GPCR_2_extracellular_dom"/>
</dbReference>
<keyword evidence="2" id="KW-0675">Receptor</keyword>